<evidence type="ECO:0000313" key="8">
    <source>
        <dbReference type="Proteomes" id="UP000579531"/>
    </source>
</evidence>
<keyword evidence="2" id="KW-1003">Cell membrane</keyword>
<evidence type="ECO:0000256" key="4">
    <source>
        <dbReference type="ARBA" id="ARBA00022989"/>
    </source>
</evidence>
<reference evidence="7 8" key="1">
    <citation type="submission" date="2020-08" db="EMBL/GenBank/DDBJ databases">
        <title>Sequencing the genomes of 1000 actinobacteria strains.</title>
        <authorList>
            <person name="Klenk H.-P."/>
        </authorList>
    </citation>
    <scope>NUCLEOTIDE SEQUENCE [LARGE SCALE GENOMIC DNA]</scope>
    <source>
        <strain evidence="7 8">DSM 40129</strain>
    </source>
</reference>
<evidence type="ECO:0000256" key="1">
    <source>
        <dbReference type="ARBA" id="ARBA00004651"/>
    </source>
</evidence>
<dbReference type="RefSeq" id="WP_184851753.1">
    <property type="nucleotide sequence ID" value="NZ_BAABFE010000002.1"/>
</dbReference>
<evidence type="ECO:0000256" key="2">
    <source>
        <dbReference type="ARBA" id="ARBA00022475"/>
    </source>
</evidence>
<proteinExistence type="predicted"/>
<organism evidence="7 8">
    <name type="scientific">Streptomyces collinus</name>
    <dbReference type="NCBI Taxonomy" id="42684"/>
    <lineage>
        <taxon>Bacteria</taxon>
        <taxon>Bacillati</taxon>
        <taxon>Actinomycetota</taxon>
        <taxon>Actinomycetes</taxon>
        <taxon>Kitasatosporales</taxon>
        <taxon>Streptomycetaceae</taxon>
        <taxon>Streptomyces</taxon>
    </lineage>
</organism>
<feature type="transmembrane region" description="Helical" evidence="6">
    <location>
        <begin position="143"/>
        <end position="160"/>
    </location>
</feature>
<evidence type="ECO:0000256" key="3">
    <source>
        <dbReference type="ARBA" id="ARBA00022692"/>
    </source>
</evidence>
<feature type="transmembrane region" description="Helical" evidence="6">
    <location>
        <begin position="237"/>
        <end position="263"/>
    </location>
</feature>
<feature type="transmembrane region" description="Helical" evidence="6">
    <location>
        <begin position="44"/>
        <end position="66"/>
    </location>
</feature>
<sequence length="293" mass="31246">MSGTSAPTPPSRRSRGERISSRLRWGPAARLLPRLAALNIVEGAVRLAAQAFLAALPLLMTVAAFAPDGVQDMLADALQKVVGVEGDTLQEVRRAFEATGPAGNTAGAVGVLVTLASATAFSRALQAVCRRCWNLPRLPLRAAAWRWPLWLVVWLVYLLLQAPIRSGFGAGPVLGAVLSLLGATLLWWWSQHLLLSARVGWSELLPGAVLAGTGTVVLSWAARLLMPAAMDRSLEEFGLLGPVFTFLSWLIAVFLVAVSGLALGETVATSGWYRRALGTRRLPRGGRTITRSG</sequence>
<feature type="transmembrane region" description="Helical" evidence="6">
    <location>
        <begin position="204"/>
        <end position="225"/>
    </location>
</feature>
<dbReference type="GO" id="GO:0005886">
    <property type="term" value="C:plasma membrane"/>
    <property type="evidence" value="ECO:0007669"/>
    <property type="project" value="UniProtKB-SubCell"/>
</dbReference>
<name>A0AA89Q5Y5_STRCU</name>
<protein>
    <submittedName>
        <fullName evidence="7">Membrane protein</fullName>
    </submittedName>
</protein>
<keyword evidence="3 6" id="KW-0812">Transmembrane</keyword>
<gene>
    <name evidence="7" type="ORF">HNR72_005949</name>
</gene>
<keyword evidence="4 6" id="KW-1133">Transmembrane helix</keyword>
<dbReference type="AlphaFoldDB" id="A0AA89Q5Y5"/>
<dbReference type="EMBL" id="JACHLX010000001">
    <property type="protein sequence ID" value="MBB5814921.1"/>
    <property type="molecule type" value="Genomic_DNA"/>
</dbReference>
<evidence type="ECO:0000256" key="6">
    <source>
        <dbReference type="SAM" id="Phobius"/>
    </source>
</evidence>
<dbReference type="Pfam" id="PF03631">
    <property type="entry name" value="Virul_fac_BrkB"/>
    <property type="match status" value="1"/>
</dbReference>
<dbReference type="Proteomes" id="UP000579531">
    <property type="component" value="Unassembled WGS sequence"/>
</dbReference>
<evidence type="ECO:0000256" key="5">
    <source>
        <dbReference type="ARBA" id="ARBA00023136"/>
    </source>
</evidence>
<dbReference type="InterPro" id="IPR017039">
    <property type="entry name" value="Virul_fac_BrkB"/>
</dbReference>
<comment type="subcellular location">
    <subcellularLocation>
        <location evidence="1">Cell membrane</location>
        <topology evidence="1">Multi-pass membrane protein</topology>
    </subcellularLocation>
</comment>
<evidence type="ECO:0000313" key="7">
    <source>
        <dbReference type="EMBL" id="MBB5814921.1"/>
    </source>
</evidence>
<keyword evidence="8" id="KW-1185">Reference proteome</keyword>
<accession>A0AA89Q5Y5</accession>
<comment type="caution">
    <text evidence="7">The sequence shown here is derived from an EMBL/GenBank/DDBJ whole genome shotgun (WGS) entry which is preliminary data.</text>
</comment>
<feature type="transmembrane region" description="Helical" evidence="6">
    <location>
        <begin position="167"/>
        <end position="189"/>
    </location>
</feature>
<keyword evidence="5 6" id="KW-0472">Membrane</keyword>
<dbReference type="GeneID" id="93842374"/>